<dbReference type="PROSITE" id="PS51257">
    <property type="entry name" value="PROKAR_LIPOPROTEIN"/>
    <property type="match status" value="1"/>
</dbReference>
<dbReference type="EMBL" id="UINC01101638">
    <property type="protein sequence ID" value="SVC62603.1"/>
    <property type="molecule type" value="Genomic_DNA"/>
</dbReference>
<protein>
    <submittedName>
        <fullName evidence="1">Uncharacterized protein</fullName>
    </submittedName>
</protein>
<gene>
    <name evidence="1" type="ORF">METZ01_LOCUS315457</name>
</gene>
<name>A0A382NN18_9ZZZZ</name>
<organism evidence="1">
    <name type="scientific">marine metagenome</name>
    <dbReference type="NCBI Taxonomy" id="408172"/>
    <lineage>
        <taxon>unclassified sequences</taxon>
        <taxon>metagenomes</taxon>
        <taxon>ecological metagenomes</taxon>
    </lineage>
</organism>
<sequence length="32" mass="3172">MKSLLVSIVAAVLLVGCGGPSVDIWTATAQGN</sequence>
<evidence type="ECO:0000313" key="1">
    <source>
        <dbReference type="EMBL" id="SVC62603.1"/>
    </source>
</evidence>
<proteinExistence type="predicted"/>
<reference evidence="1" key="1">
    <citation type="submission" date="2018-05" db="EMBL/GenBank/DDBJ databases">
        <authorList>
            <person name="Lanie J.A."/>
            <person name="Ng W.-L."/>
            <person name="Kazmierczak K.M."/>
            <person name="Andrzejewski T.M."/>
            <person name="Davidsen T.M."/>
            <person name="Wayne K.J."/>
            <person name="Tettelin H."/>
            <person name="Glass J.I."/>
            <person name="Rusch D."/>
            <person name="Podicherti R."/>
            <person name="Tsui H.-C.T."/>
            <person name="Winkler M.E."/>
        </authorList>
    </citation>
    <scope>NUCLEOTIDE SEQUENCE</scope>
</reference>
<feature type="non-terminal residue" evidence="1">
    <location>
        <position position="32"/>
    </location>
</feature>
<accession>A0A382NN18</accession>
<dbReference type="AlphaFoldDB" id="A0A382NN18"/>